<dbReference type="EMBL" id="JARBHB010000011">
    <property type="protein sequence ID" value="KAJ8872216.1"/>
    <property type="molecule type" value="Genomic_DNA"/>
</dbReference>
<sequence length="158" mass="18128">MPGEQPVFSQDEEELFVAHTIIMPTYGFPITTIDLRCIVKSYLDRIGRRVKCFPNTFLGQDWGDAFVRRHSVVLAANGEEVENLEHELDGLPAQNIWNIYQIRNSSKACTSLMVSDNVVGDAAPLFLNYKPDKLWTIWLENRPEGARYNMTESGWFDQ</sequence>
<evidence type="ECO:0000313" key="2">
    <source>
        <dbReference type="Proteomes" id="UP001159363"/>
    </source>
</evidence>
<gene>
    <name evidence="1" type="ORF">PR048_025818</name>
</gene>
<accession>A0ABQ9GJK6</accession>
<organism evidence="1 2">
    <name type="scientific">Dryococelus australis</name>
    <dbReference type="NCBI Taxonomy" id="614101"/>
    <lineage>
        <taxon>Eukaryota</taxon>
        <taxon>Metazoa</taxon>
        <taxon>Ecdysozoa</taxon>
        <taxon>Arthropoda</taxon>
        <taxon>Hexapoda</taxon>
        <taxon>Insecta</taxon>
        <taxon>Pterygota</taxon>
        <taxon>Neoptera</taxon>
        <taxon>Polyneoptera</taxon>
        <taxon>Phasmatodea</taxon>
        <taxon>Verophasmatodea</taxon>
        <taxon>Anareolatae</taxon>
        <taxon>Phasmatidae</taxon>
        <taxon>Eurycanthinae</taxon>
        <taxon>Dryococelus</taxon>
    </lineage>
</organism>
<protein>
    <submittedName>
        <fullName evidence="1">Uncharacterized protein</fullName>
    </submittedName>
</protein>
<name>A0ABQ9GJK6_9NEOP</name>
<reference evidence="1 2" key="1">
    <citation type="submission" date="2023-02" db="EMBL/GenBank/DDBJ databases">
        <title>LHISI_Scaffold_Assembly.</title>
        <authorList>
            <person name="Stuart O.P."/>
            <person name="Cleave R."/>
            <person name="Magrath M.J.L."/>
            <person name="Mikheyev A.S."/>
        </authorList>
    </citation>
    <scope>NUCLEOTIDE SEQUENCE [LARGE SCALE GENOMIC DNA]</scope>
    <source>
        <strain evidence="1">Daus_M_001</strain>
        <tissue evidence="1">Leg muscle</tissue>
    </source>
</reference>
<keyword evidence="2" id="KW-1185">Reference proteome</keyword>
<proteinExistence type="predicted"/>
<evidence type="ECO:0000313" key="1">
    <source>
        <dbReference type="EMBL" id="KAJ8872216.1"/>
    </source>
</evidence>
<dbReference type="Proteomes" id="UP001159363">
    <property type="component" value="Chromosome 10"/>
</dbReference>
<comment type="caution">
    <text evidence="1">The sequence shown here is derived from an EMBL/GenBank/DDBJ whole genome shotgun (WGS) entry which is preliminary data.</text>
</comment>